<dbReference type="AlphaFoldDB" id="A0AAN7W4G1"/>
<dbReference type="Proteomes" id="UP001310594">
    <property type="component" value="Unassembled WGS sequence"/>
</dbReference>
<accession>A0AAN7W4G1</accession>
<protein>
    <submittedName>
        <fullName evidence="1">Uncharacterized protein</fullName>
    </submittedName>
</protein>
<organism evidence="1 2">
    <name type="scientific">Elasticomyces elasticus</name>
    <dbReference type="NCBI Taxonomy" id="574655"/>
    <lineage>
        <taxon>Eukaryota</taxon>
        <taxon>Fungi</taxon>
        <taxon>Dikarya</taxon>
        <taxon>Ascomycota</taxon>
        <taxon>Pezizomycotina</taxon>
        <taxon>Dothideomycetes</taxon>
        <taxon>Dothideomycetidae</taxon>
        <taxon>Mycosphaerellales</taxon>
        <taxon>Teratosphaeriaceae</taxon>
        <taxon>Elasticomyces</taxon>
    </lineage>
</organism>
<evidence type="ECO:0000313" key="1">
    <source>
        <dbReference type="EMBL" id="KAK5696824.1"/>
    </source>
</evidence>
<name>A0AAN7W4G1_9PEZI</name>
<reference evidence="1" key="1">
    <citation type="submission" date="2023-08" db="EMBL/GenBank/DDBJ databases">
        <title>Black Yeasts Isolated from many extreme environments.</title>
        <authorList>
            <person name="Coleine C."/>
            <person name="Stajich J.E."/>
            <person name="Selbmann L."/>
        </authorList>
    </citation>
    <scope>NUCLEOTIDE SEQUENCE</scope>
    <source>
        <strain evidence="1">CCFEE 5810</strain>
    </source>
</reference>
<comment type="caution">
    <text evidence="1">The sequence shown here is derived from an EMBL/GenBank/DDBJ whole genome shotgun (WGS) entry which is preliminary data.</text>
</comment>
<proteinExistence type="predicted"/>
<gene>
    <name evidence="1" type="ORF">LTR97_008128</name>
</gene>
<evidence type="ECO:0000313" key="2">
    <source>
        <dbReference type="Proteomes" id="UP001310594"/>
    </source>
</evidence>
<sequence>MAAMSTLQGKVFDFFQLPRELRDFIYEGLTCDINIQGEEPHIQRAVVHNAPIEKLLTLNKQFNDEYDQHVREASQMVIEDGLTINCEPIPLGKRARDVKRVEIRLLMFSDTGDYALDELDYHKAWVGPTIRFMAKIESIVCNYCMCVAWDGTWLEKWQEEPFRTPFAAFINCSSVTTLNVQRVQHKQELREDSAENLGELRTSMAGSLPLLATWTRGSGWEGEATGK</sequence>
<dbReference type="EMBL" id="JAVRQU010000012">
    <property type="protein sequence ID" value="KAK5696824.1"/>
    <property type="molecule type" value="Genomic_DNA"/>
</dbReference>